<evidence type="ECO:0000313" key="12">
    <source>
        <dbReference type="EMBL" id="GAW93838.1"/>
    </source>
</evidence>
<gene>
    <name evidence="11" type="primary">atpG</name>
    <name evidence="12" type="ORF">KKC1_29640</name>
</gene>
<keyword evidence="5 11" id="KW-0375">Hydrogen ion transport</keyword>
<keyword evidence="13" id="KW-1185">Reference proteome</keyword>
<dbReference type="GO" id="GO:0042777">
    <property type="term" value="P:proton motive force-driven plasma membrane ATP synthesis"/>
    <property type="evidence" value="ECO:0007669"/>
    <property type="project" value="UniProtKB-UniRule"/>
</dbReference>
<keyword evidence="7 11" id="KW-0472">Membrane</keyword>
<comment type="function">
    <text evidence="1 11">Produces ATP from ADP in the presence of a proton gradient across the membrane. The gamma chain is believed to be important in regulating ATPase activity and the flow of protons through the CF(0) complex.</text>
</comment>
<dbReference type="InterPro" id="IPR023632">
    <property type="entry name" value="ATP_synth_F1_gsu_CS"/>
</dbReference>
<dbReference type="FunFam" id="1.10.287.80:FF:000003">
    <property type="entry name" value="ATP synthase gamma chain, chloroplastic"/>
    <property type="match status" value="1"/>
</dbReference>
<dbReference type="NCBIfam" id="NF004145">
    <property type="entry name" value="PRK05621.1-2"/>
    <property type="match status" value="1"/>
</dbReference>
<comment type="subcellular location">
    <subcellularLocation>
        <location evidence="11">Cell membrane</location>
        <topology evidence="11">Peripheral membrane protein</topology>
    </subcellularLocation>
    <subcellularLocation>
        <location evidence="2">Membrane</location>
        <topology evidence="2">Peripheral membrane protein</topology>
    </subcellularLocation>
    <subcellularLocation>
        <location evidence="10">Thylakoid</location>
    </subcellularLocation>
</comment>
<dbReference type="GO" id="GO:0005524">
    <property type="term" value="F:ATP binding"/>
    <property type="evidence" value="ECO:0007669"/>
    <property type="project" value="UniProtKB-UniRule"/>
</dbReference>
<evidence type="ECO:0000256" key="4">
    <source>
        <dbReference type="ARBA" id="ARBA00022448"/>
    </source>
</evidence>
<dbReference type="Pfam" id="PF00231">
    <property type="entry name" value="ATP-synt"/>
    <property type="match status" value="1"/>
</dbReference>
<dbReference type="GO" id="GO:0005886">
    <property type="term" value="C:plasma membrane"/>
    <property type="evidence" value="ECO:0007669"/>
    <property type="project" value="UniProtKB-SubCell"/>
</dbReference>
<reference evidence="13" key="1">
    <citation type="journal article" date="2017" name="Appl. Environ. Microbiol.">
        <title>Genomic analysis of Calderihabitans maritimus KKC1, a thermophilic hydrogenogenic carboxydotrophic bacterium isolated from marine sediment.</title>
        <authorList>
            <person name="Omae K."/>
            <person name="Yoneda Y."/>
            <person name="Fukuyama Y."/>
            <person name="Yoshida T."/>
            <person name="Sako Y."/>
        </authorList>
    </citation>
    <scope>NUCLEOTIDE SEQUENCE [LARGE SCALE GENOMIC DNA]</scope>
    <source>
        <strain evidence="13">KKC1</strain>
    </source>
</reference>
<dbReference type="OrthoDB" id="9812769at2"/>
<name>A0A1Z5HWP2_9FIRM</name>
<keyword evidence="4 11" id="KW-0813">Transport</keyword>
<proteinExistence type="inferred from homology"/>
<keyword evidence="9 11" id="KW-0066">ATP synthesis</keyword>
<dbReference type="Gene3D" id="3.40.1380.10">
    <property type="match status" value="1"/>
</dbReference>
<evidence type="ECO:0000256" key="3">
    <source>
        <dbReference type="ARBA" id="ARBA00007681"/>
    </source>
</evidence>
<dbReference type="HAMAP" id="MF_00815">
    <property type="entry name" value="ATP_synth_gamma_bact"/>
    <property type="match status" value="1"/>
</dbReference>
<dbReference type="EMBL" id="BDGJ01000168">
    <property type="protein sequence ID" value="GAW93838.1"/>
    <property type="molecule type" value="Genomic_DNA"/>
</dbReference>
<dbReference type="GO" id="GO:0009579">
    <property type="term" value="C:thylakoid"/>
    <property type="evidence" value="ECO:0007669"/>
    <property type="project" value="UniProtKB-SubCell"/>
</dbReference>
<dbReference type="Proteomes" id="UP000197032">
    <property type="component" value="Unassembled WGS sequence"/>
</dbReference>
<keyword evidence="11" id="KW-1003">Cell membrane</keyword>
<evidence type="ECO:0000256" key="10">
    <source>
        <dbReference type="ARBA" id="ARBA00060385"/>
    </source>
</evidence>
<evidence type="ECO:0000313" key="13">
    <source>
        <dbReference type="Proteomes" id="UP000197032"/>
    </source>
</evidence>
<dbReference type="PANTHER" id="PTHR11693:SF22">
    <property type="entry name" value="ATP SYNTHASE SUBUNIT GAMMA, MITOCHONDRIAL"/>
    <property type="match status" value="1"/>
</dbReference>
<dbReference type="GO" id="GO:0045259">
    <property type="term" value="C:proton-transporting ATP synthase complex"/>
    <property type="evidence" value="ECO:0007669"/>
    <property type="project" value="UniProtKB-KW"/>
</dbReference>
<evidence type="ECO:0000256" key="5">
    <source>
        <dbReference type="ARBA" id="ARBA00022781"/>
    </source>
</evidence>
<evidence type="ECO:0000256" key="2">
    <source>
        <dbReference type="ARBA" id="ARBA00004170"/>
    </source>
</evidence>
<evidence type="ECO:0000256" key="8">
    <source>
        <dbReference type="ARBA" id="ARBA00023196"/>
    </source>
</evidence>
<comment type="caution">
    <text evidence="12">The sequence shown here is derived from an EMBL/GenBank/DDBJ whole genome shotgun (WGS) entry which is preliminary data.</text>
</comment>
<dbReference type="NCBIfam" id="TIGR01146">
    <property type="entry name" value="ATPsyn_F1gamma"/>
    <property type="match status" value="1"/>
</dbReference>
<sequence length="286" mass="32557">MPGMRDIKRRIRSIKNTQQITKAMEMVAAAKLRKSQEKVIAARPYSQKLQEVLNRLMVDAERVQHPLMEVRETNKLGYIVITADRGLCGGYNANIIRLTERTLAGVEEEIRIVAVGRKGRDYFRRRGREIVKEYIAIGDDPTFTQAKALAHEMMELFEEKVFDKLYLVYTEFVSTMRQVPKIVPLLPLSPSPEKQEEKKEVEYIYEPSPQGILENLLPRFVETQVYQALLEAKASEHGARMTAMRSASDNAAEMIDRLTLSFNRARQAAITKEISEIVGGAEALKG</sequence>
<evidence type="ECO:0000256" key="11">
    <source>
        <dbReference type="HAMAP-Rule" id="MF_00815"/>
    </source>
</evidence>
<accession>A0A1Z5HWP2</accession>
<protein>
    <recommendedName>
        <fullName evidence="11">ATP synthase gamma chain</fullName>
    </recommendedName>
    <alternativeName>
        <fullName evidence="11">ATP synthase F1 sector gamma subunit</fullName>
    </alternativeName>
    <alternativeName>
        <fullName evidence="11">F-ATPase gamma subunit</fullName>
    </alternativeName>
</protein>
<dbReference type="CDD" id="cd12151">
    <property type="entry name" value="F1-ATPase_gamma"/>
    <property type="match status" value="1"/>
</dbReference>
<dbReference type="AlphaFoldDB" id="A0A1Z5HWP2"/>
<evidence type="ECO:0000256" key="9">
    <source>
        <dbReference type="ARBA" id="ARBA00023310"/>
    </source>
</evidence>
<dbReference type="Gene3D" id="1.10.287.80">
    <property type="entry name" value="ATP synthase, gamma subunit, helix hairpin domain"/>
    <property type="match status" value="1"/>
</dbReference>
<dbReference type="InterPro" id="IPR035968">
    <property type="entry name" value="ATP_synth_F1_ATPase_gsu"/>
</dbReference>
<dbReference type="InterPro" id="IPR000131">
    <property type="entry name" value="ATP_synth_F1_gsu"/>
</dbReference>
<evidence type="ECO:0000256" key="6">
    <source>
        <dbReference type="ARBA" id="ARBA00023065"/>
    </source>
</evidence>
<dbReference type="GO" id="GO:0046933">
    <property type="term" value="F:proton-transporting ATP synthase activity, rotational mechanism"/>
    <property type="evidence" value="ECO:0007669"/>
    <property type="project" value="UniProtKB-UniRule"/>
</dbReference>
<evidence type="ECO:0000256" key="7">
    <source>
        <dbReference type="ARBA" id="ARBA00023136"/>
    </source>
</evidence>
<keyword evidence="6 11" id="KW-0406">Ion transport</keyword>
<evidence type="ECO:0000256" key="1">
    <source>
        <dbReference type="ARBA" id="ARBA00003456"/>
    </source>
</evidence>
<comment type="subunit">
    <text evidence="11">F-type ATPases have 2 components, CF(1) - the catalytic core - and CF(0) - the membrane proton channel. CF(1) has five subunits: alpha(3), beta(3), gamma(1), delta(1), epsilon(1). CF(0) has three main subunits: a, b and c.</text>
</comment>
<keyword evidence="8 11" id="KW-0139">CF(1)</keyword>
<dbReference type="SUPFAM" id="SSF52943">
    <property type="entry name" value="ATP synthase (F1-ATPase), gamma subunit"/>
    <property type="match status" value="1"/>
</dbReference>
<comment type="similarity">
    <text evidence="3 11">Belongs to the ATPase gamma chain family.</text>
</comment>
<dbReference type="RefSeq" id="WP_088554898.1">
    <property type="nucleotide sequence ID" value="NZ_BDGJ01000168.1"/>
</dbReference>
<dbReference type="PRINTS" id="PR00126">
    <property type="entry name" value="ATPASEGAMMA"/>
</dbReference>
<dbReference type="PROSITE" id="PS00153">
    <property type="entry name" value="ATPASE_GAMMA"/>
    <property type="match status" value="1"/>
</dbReference>
<organism evidence="12 13">
    <name type="scientific">Calderihabitans maritimus</name>
    <dbReference type="NCBI Taxonomy" id="1246530"/>
    <lineage>
        <taxon>Bacteria</taxon>
        <taxon>Bacillati</taxon>
        <taxon>Bacillota</taxon>
        <taxon>Clostridia</taxon>
        <taxon>Neomoorellales</taxon>
        <taxon>Calderihabitantaceae</taxon>
        <taxon>Calderihabitans</taxon>
    </lineage>
</organism>
<dbReference type="PANTHER" id="PTHR11693">
    <property type="entry name" value="ATP SYNTHASE GAMMA CHAIN"/>
    <property type="match status" value="1"/>
</dbReference>